<gene>
    <name evidence="1" type="ORF">TNCV_2835301</name>
</gene>
<dbReference type="GO" id="GO:0000014">
    <property type="term" value="F:single-stranded DNA endodeoxyribonuclease activity"/>
    <property type="evidence" value="ECO:0007669"/>
    <property type="project" value="TreeGrafter"/>
</dbReference>
<dbReference type="Proteomes" id="UP000887159">
    <property type="component" value="Unassembled WGS sequence"/>
</dbReference>
<dbReference type="EMBL" id="BMAU01021217">
    <property type="protein sequence ID" value="GFY00173.1"/>
    <property type="molecule type" value="Genomic_DNA"/>
</dbReference>
<dbReference type="AlphaFoldDB" id="A0A8X6V9V1"/>
<dbReference type="GO" id="GO:0015074">
    <property type="term" value="P:DNA integration"/>
    <property type="evidence" value="ECO:0007669"/>
    <property type="project" value="TreeGrafter"/>
</dbReference>
<name>A0A8X6V9V1_TRICX</name>
<dbReference type="GO" id="GO:0044774">
    <property type="term" value="P:mitotic DNA integrity checkpoint signaling"/>
    <property type="evidence" value="ECO:0007669"/>
    <property type="project" value="TreeGrafter"/>
</dbReference>
<dbReference type="InterPro" id="IPR036397">
    <property type="entry name" value="RNaseH_sf"/>
</dbReference>
<dbReference type="GO" id="GO:0035861">
    <property type="term" value="C:site of double-strand break"/>
    <property type="evidence" value="ECO:0007669"/>
    <property type="project" value="TreeGrafter"/>
</dbReference>
<dbReference type="InterPro" id="IPR052709">
    <property type="entry name" value="Transposase-MT_Hybrid"/>
</dbReference>
<evidence type="ECO:0000313" key="2">
    <source>
        <dbReference type="Proteomes" id="UP000887159"/>
    </source>
</evidence>
<dbReference type="GO" id="GO:0000793">
    <property type="term" value="C:condensed chromosome"/>
    <property type="evidence" value="ECO:0007669"/>
    <property type="project" value="TreeGrafter"/>
</dbReference>
<dbReference type="GO" id="GO:0005634">
    <property type="term" value="C:nucleus"/>
    <property type="evidence" value="ECO:0007669"/>
    <property type="project" value="TreeGrafter"/>
</dbReference>
<dbReference type="InterPro" id="IPR001888">
    <property type="entry name" value="Transposase_1"/>
</dbReference>
<evidence type="ECO:0000313" key="1">
    <source>
        <dbReference type="EMBL" id="GFY00173.1"/>
    </source>
</evidence>
<dbReference type="GO" id="GO:0044547">
    <property type="term" value="F:DNA topoisomerase binding"/>
    <property type="evidence" value="ECO:0007669"/>
    <property type="project" value="TreeGrafter"/>
</dbReference>
<proteinExistence type="predicted"/>
<organism evidence="1 2">
    <name type="scientific">Trichonephila clavipes</name>
    <name type="common">Golden silk orbweaver</name>
    <name type="synonym">Nephila clavipes</name>
    <dbReference type="NCBI Taxonomy" id="2585209"/>
    <lineage>
        <taxon>Eukaryota</taxon>
        <taxon>Metazoa</taxon>
        <taxon>Ecdysozoa</taxon>
        <taxon>Arthropoda</taxon>
        <taxon>Chelicerata</taxon>
        <taxon>Arachnida</taxon>
        <taxon>Araneae</taxon>
        <taxon>Araneomorphae</taxon>
        <taxon>Entelegynae</taxon>
        <taxon>Araneoidea</taxon>
        <taxon>Nephilidae</taxon>
        <taxon>Trichonephila</taxon>
    </lineage>
</organism>
<dbReference type="GO" id="GO:0000729">
    <property type="term" value="P:DNA double-strand break processing"/>
    <property type="evidence" value="ECO:0007669"/>
    <property type="project" value="TreeGrafter"/>
</dbReference>
<dbReference type="GO" id="GO:0046975">
    <property type="term" value="F:histone H3K36 methyltransferase activity"/>
    <property type="evidence" value="ECO:0007669"/>
    <property type="project" value="TreeGrafter"/>
</dbReference>
<protein>
    <submittedName>
        <fullName evidence="1">Mariner transposase</fullName>
    </submittedName>
</protein>
<dbReference type="Pfam" id="PF01359">
    <property type="entry name" value="Transposase_1"/>
    <property type="match status" value="1"/>
</dbReference>
<sequence>MMDRISICEALAKRNEIDPFLTQMLTGDEKWVTYDNIVQKQSWSKRDEVAQTVFKQELTTREVLLFIWWD</sequence>
<dbReference type="GO" id="GO:0003697">
    <property type="term" value="F:single-stranded DNA binding"/>
    <property type="evidence" value="ECO:0007669"/>
    <property type="project" value="TreeGrafter"/>
</dbReference>
<reference evidence="1" key="1">
    <citation type="submission" date="2020-08" db="EMBL/GenBank/DDBJ databases">
        <title>Multicomponent nature underlies the extraordinary mechanical properties of spider dragline silk.</title>
        <authorList>
            <person name="Kono N."/>
            <person name="Nakamura H."/>
            <person name="Mori M."/>
            <person name="Yoshida Y."/>
            <person name="Ohtoshi R."/>
            <person name="Malay A.D."/>
            <person name="Moran D.A.P."/>
            <person name="Tomita M."/>
            <person name="Numata K."/>
            <person name="Arakawa K."/>
        </authorList>
    </citation>
    <scope>NUCLEOTIDE SEQUENCE</scope>
</reference>
<dbReference type="GO" id="GO:0006303">
    <property type="term" value="P:double-strand break repair via nonhomologous end joining"/>
    <property type="evidence" value="ECO:0007669"/>
    <property type="project" value="TreeGrafter"/>
</dbReference>
<dbReference type="GO" id="GO:0031297">
    <property type="term" value="P:replication fork processing"/>
    <property type="evidence" value="ECO:0007669"/>
    <property type="project" value="TreeGrafter"/>
</dbReference>
<comment type="caution">
    <text evidence="1">The sequence shown here is derived from an EMBL/GenBank/DDBJ whole genome shotgun (WGS) entry which is preliminary data.</text>
</comment>
<dbReference type="Gene3D" id="3.30.420.10">
    <property type="entry name" value="Ribonuclease H-like superfamily/Ribonuclease H"/>
    <property type="match status" value="1"/>
</dbReference>
<dbReference type="GO" id="GO:0042800">
    <property type="term" value="F:histone H3K4 methyltransferase activity"/>
    <property type="evidence" value="ECO:0007669"/>
    <property type="project" value="TreeGrafter"/>
</dbReference>
<keyword evidence="2" id="KW-1185">Reference proteome</keyword>
<dbReference type="GO" id="GO:0003690">
    <property type="term" value="F:double-stranded DNA binding"/>
    <property type="evidence" value="ECO:0007669"/>
    <property type="project" value="TreeGrafter"/>
</dbReference>
<dbReference type="PANTHER" id="PTHR46060">
    <property type="entry name" value="MARINER MOS1 TRANSPOSASE-LIKE PROTEIN"/>
    <property type="match status" value="1"/>
</dbReference>
<accession>A0A8X6V9V1</accession>
<dbReference type="PANTHER" id="PTHR46060:SF2">
    <property type="entry name" value="HISTONE-LYSINE N-METHYLTRANSFERASE SETMAR"/>
    <property type="match status" value="1"/>
</dbReference>